<keyword evidence="1" id="KW-0472">Membrane</keyword>
<feature type="transmembrane region" description="Helical" evidence="1">
    <location>
        <begin position="170"/>
        <end position="198"/>
    </location>
</feature>
<feature type="transmembrane region" description="Helical" evidence="1">
    <location>
        <begin position="409"/>
        <end position="428"/>
    </location>
</feature>
<evidence type="ECO:0000313" key="2">
    <source>
        <dbReference type="EMBL" id="VAX17716.1"/>
    </source>
</evidence>
<keyword evidence="1" id="KW-1133">Transmembrane helix</keyword>
<dbReference type="AlphaFoldDB" id="A0A3B1BHC9"/>
<protein>
    <recommendedName>
        <fullName evidence="3">DUF2079 domain-containing protein</fullName>
    </recommendedName>
</protein>
<sequence>MTYCKKPGSTVVLLLLAVLIATYTGWFTYHSIDRWASLNNDWWDVGNIDSAAYNTAHGKFMYSNAELGSFWSDHFAPILLVLSAYYLFDDGYWFIYFWQSLTIALTAIPIFLLGLEFFKNDRVALLLAVVYLANGYIHAGNLFDYHMVSHIGLFFFSAFYAMVKKRWGWFFVFGALLMFCKEDAPIIFFMLGFYALLVQKEYKIAFVTWAVAVAYVLFVFGLAIPYLREVSHNVWGDRGTYYYNKDYVWLGESTLDKLKTLLFSPRETFDAVFSNPMRAGRWEDWVTAYAFLPFLSFTGLIILIPSSLELLLNARVTVSSLLFHYPLMLAPLWTLAMILALVNVRKLAEMASKWNIGSKPNIWANVVGRITMVTAILYISAILVFILMGAYDFTVFGLRVRMGEPGKPLLILLAVFVIHIFFAPGSAFSKIFGADLKTRVTVIPLLYMLFVNVLITKNSVPLILTDDGRQVFRENRKIVYDDIFINPATLYSKEHREHAKIVHESVKMIPKGATVVTSPEVYGIMYHNTNTFLYRGASEHPFTDMEVEWGAIDLKGVPVKIGPPLYDRRRAILEFFNNPNYGLVLERDGLFIFKKGADRASAYKWFIDRALTFYASEFGKIVGSDVEDASAIGGMARAALASKTPDGTLLYGPYVSLPKGDYSVTFRIKAEGALDKVKLKLDIAGDEGKKIFGEKMLTGYDFPEPGKWMEIEIPFTITADITRKVEFRVFYFSGADVFVDEVRLHASLDTFLQRAFLPNRKIWRYSASAVPNLASRISDR</sequence>
<organism evidence="2">
    <name type="scientific">hydrothermal vent metagenome</name>
    <dbReference type="NCBI Taxonomy" id="652676"/>
    <lineage>
        <taxon>unclassified sequences</taxon>
        <taxon>metagenomes</taxon>
        <taxon>ecological metagenomes</taxon>
    </lineage>
</organism>
<feature type="transmembrane region" description="Helical" evidence="1">
    <location>
        <begin position="366"/>
        <end position="389"/>
    </location>
</feature>
<gene>
    <name evidence="2" type="ORF">MNBD_NITROSPINAE01-1199</name>
</gene>
<evidence type="ECO:0008006" key="3">
    <source>
        <dbReference type="Google" id="ProtNLM"/>
    </source>
</evidence>
<feature type="transmembrane region" description="Helical" evidence="1">
    <location>
        <begin position="122"/>
        <end position="139"/>
    </location>
</feature>
<reference evidence="2" key="1">
    <citation type="submission" date="2018-06" db="EMBL/GenBank/DDBJ databases">
        <authorList>
            <person name="Zhirakovskaya E."/>
        </authorList>
    </citation>
    <scope>NUCLEOTIDE SEQUENCE</scope>
</reference>
<accession>A0A3B1BHC9</accession>
<feature type="transmembrane region" description="Helical" evidence="1">
    <location>
        <begin position="286"/>
        <end position="305"/>
    </location>
</feature>
<evidence type="ECO:0000256" key="1">
    <source>
        <dbReference type="SAM" id="Phobius"/>
    </source>
</evidence>
<feature type="transmembrane region" description="Helical" evidence="1">
    <location>
        <begin position="145"/>
        <end position="163"/>
    </location>
</feature>
<dbReference type="InterPro" id="IPR018650">
    <property type="entry name" value="STSV1_Orf64"/>
</dbReference>
<feature type="transmembrane region" description="Helical" evidence="1">
    <location>
        <begin position="440"/>
        <end position="456"/>
    </location>
</feature>
<feature type="transmembrane region" description="Helical" evidence="1">
    <location>
        <begin position="204"/>
        <end position="227"/>
    </location>
</feature>
<name>A0A3B1BHC9_9ZZZZ</name>
<feature type="transmembrane region" description="Helical" evidence="1">
    <location>
        <begin position="12"/>
        <end position="29"/>
    </location>
</feature>
<feature type="transmembrane region" description="Helical" evidence="1">
    <location>
        <begin position="94"/>
        <end position="115"/>
    </location>
</feature>
<proteinExistence type="predicted"/>
<keyword evidence="1" id="KW-0812">Transmembrane</keyword>
<dbReference type="EMBL" id="UOGC01000058">
    <property type="protein sequence ID" value="VAX17716.1"/>
    <property type="molecule type" value="Genomic_DNA"/>
</dbReference>
<dbReference type="Pfam" id="PF09852">
    <property type="entry name" value="DUF2079"/>
    <property type="match status" value="1"/>
</dbReference>
<dbReference type="Gene3D" id="2.60.120.260">
    <property type="entry name" value="Galactose-binding domain-like"/>
    <property type="match status" value="1"/>
</dbReference>
<feature type="transmembrane region" description="Helical" evidence="1">
    <location>
        <begin position="325"/>
        <end position="345"/>
    </location>
</feature>